<protein>
    <submittedName>
        <fullName evidence="2">Uncharacterized protein</fullName>
    </submittedName>
</protein>
<evidence type="ECO:0000313" key="3">
    <source>
        <dbReference type="Proteomes" id="UP000481109"/>
    </source>
</evidence>
<dbReference type="RefSeq" id="WP_165337035.1">
    <property type="nucleotide sequence ID" value="NZ_JAAKZW010000371.1"/>
</dbReference>
<keyword evidence="3" id="KW-1185">Reference proteome</keyword>
<dbReference type="EMBL" id="JAAKZW010000371">
    <property type="protein sequence ID" value="NGO81649.1"/>
    <property type="molecule type" value="Genomic_DNA"/>
</dbReference>
<reference evidence="2 3" key="1">
    <citation type="submission" date="2020-02" db="EMBL/GenBank/DDBJ databases">
        <title>Whole-genome analyses of novel actinobacteria.</title>
        <authorList>
            <person name="Sahin N."/>
            <person name="Tokatli A."/>
        </authorList>
    </citation>
    <scope>NUCLEOTIDE SEQUENCE [LARGE SCALE GENOMIC DNA]</scope>
    <source>
        <strain evidence="2 3">YC504</strain>
    </source>
</reference>
<feature type="region of interest" description="Disordered" evidence="1">
    <location>
        <begin position="59"/>
        <end position="103"/>
    </location>
</feature>
<evidence type="ECO:0000313" key="2">
    <source>
        <dbReference type="EMBL" id="NGO81649.1"/>
    </source>
</evidence>
<feature type="compositionally biased region" description="Basic and acidic residues" evidence="1">
    <location>
        <begin position="78"/>
        <end position="98"/>
    </location>
</feature>
<organism evidence="2 3">
    <name type="scientific">Streptomyces mesophilus</name>
    <dbReference type="NCBI Taxonomy" id="1775132"/>
    <lineage>
        <taxon>Bacteria</taxon>
        <taxon>Bacillati</taxon>
        <taxon>Actinomycetota</taxon>
        <taxon>Actinomycetes</taxon>
        <taxon>Kitasatosporales</taxon>
        <taxon>Streptomycetaceae</taxon>
        <taxon>Streptomyces</taxon>
    </lineage>
</organism>
<dbReference type="AlphaFoldDB" id="A0A6G4XVL3"/>
<sequence length="147" mass="14998">MIESWWTALVRAMRQGRLVLVPLLAVLITAHLASAAHSAPFAGPHGAHGPHLGIVAACPPGHHTAAGPQQAALVPGPAHDHDAGEHVDHSVDRPRDPGTQELSAPALPLLGLLTPAAGCAPPPPAAVDHAGPPGRGGERSSLCVWRQ</sequence>
<comment type="caution">
    <text evidence="2">The sequence shown here is derived from an EMBL/GenBank/DDBJ whole genome shotgun (WGS) entry which is preliminary data.</text>
</comment>
<accession>A0A6G4XVL3</accession>
<feature type="region of interest" description="Disordered" evidence="1">
    <location>
        <begin position="123"/>
        <end position="147"/>
    </location>
</feature>
<gene>
    <name evidence="2" type="ORF">G6045_39255</name>
</gene>
<name>A0A6G4XVL3_9ACTN</name>
<dbReference type="Proteomes" id="UP000481109">
    <property type="component" value="Unassembled WGS sequence"/>
</dbReference>
<proteinExistence type="predicted"/>
<evidence type="ECO:0000256" key="1">
    <source>
        <dbReference type="SAM" id="MobiDB-lite"/>
    </source>
</evidence>